<evidence type="ECO:0000256" key="15">
    <source>
        <dbReference type="PROSITE-ProRule" id="PRU00175"/>
    </source>
</evidence>
<comment type="similarity">
    <text evidence="4 16">Belongs to the LTN1 family.</text>
</comment>
<dbReference type="RefSeq" id="XP_007783203.1">
    <property type="nucleotide sequence ID" value="XM_007785013.1"/>
</dbReference>
<dbReference type="InterPro" id="IPR011016">
    <property type="entry name" value="Znf_RING-CH"/>
</dbReference>
<comment type="catalytic activity">
    <reaction evidence="1 16">
        <text>S-ubiquitinyl-[E2 ubiquitin-conjugating enzyme]-L-cysteine + [acceptor protein]-L-lysine = [E2 ubiquitin-conjugating enzyme]-L-cysteine + N(6)-ubiquitinyl-[acceptor protein]-L-lysine.</text>
        <dbReference type="EC" id="2.3.2.27"/>
    </reaction>
</comment>
<proteinExistence type="inferred from homology"/>
<dbReference type="eggNOG" id="KOG0803">
    <property type="taxonomic scope" value="Eukaryota"/>
</dbReference>
<keyword evidence="8 16" id="KW-0808">Transferase</keyword>
<evidence type="ECO:0000256" key="3">
    <source>
        <dbReference type="ARBA" id="ARBA00004906"/>
    </source>
</evidence>
<keyword evidence="7" id="KW-0963">Cytoplasm</keyword>
<keyword evidence="11 15" id="KW-0863">Zinc-finger</keyword>
<dbReference type="HOGENOM" id="CLU_000471_0_0_1"/>
<dbReference type="Pfam" id="PF22999">
    <property type="entry name" value="LTN1_E3_ligase_6th"/>
    <property type="match status" value="1"/>
</dbReference>
<dbReference type="PANTHER" id="PTHR12389">
    <property type="entry name" value="ZINC FINGER PROTEIN 294"/>
    <property type="match status" value="1"/>
</dbReference>
<dbReference type="Pfam" id="PF22958">
    <property type="entry name" value="Ltn1_1st"/>
    <property type="match status" value="1"/>
</dbReference>
<dbReference type="InterPro" id="IPR057030">
    <property type="entry name" value="TPR_Rkr-1"/>
</dbReference>
<dbReference type="SMART" id="SM01197">
    <property type="entry name" value="FANCL_C"/>
    <property type="match status" value="1"/>
</dbReference>
<keyword evidence="9 16" id="KW-0479">Metal-binding</keyword>
<dbReference type="Proteomes" id="UP000016924">
    <property type="component" value="Unassembled WGS sequence"/>
</dbReference>
<evidence type="ECO:0000313" key="19">
    <source>
        <dbReference type="Proteomes" id="UP000016924"/>
    </source>
</evidence>
<feature type="domain" description="RING-type" evidence="17">
    <location>
        <begin position="1562"/>
        <end position="1608"/>
    </location>
</feature>
<dbReference type="OMA" id="IYGSHWE"/>
<dbReference type="GO" id="GO:0043023">
    <property type="term" value="F:ribosomal large subunit binding"/>
    <property type="evidence" value="ECO:0007669"/>
    <property type="project" value="TreeGrafter"/>
</dbReference>
<dbReference type="GeneID" id="19904694"/>
<dbReference type="SMART" id="SM00744">
    <property type="entry name" value="RINGv"/>
    <property type="match status" value="1"/>
</dbReference>
<dbReference type="FunFam" id="3.30.40.10:FF:000038">
    <property type="entry name" value="E3 ubiquitin-protein ligase listerin"/>
    <property type="match status" value="1"/>
</dbReference>
<gene>
    <name evidence="18" type="ORF">W97_07383</name>
</gene>
<comment type="pathway">
    <text evidence="3 16">Protein modification; protein ubiquitination.</text>
</comment>
<dbReference type="PROSITE" id="PS50089">
    <property type="entry name" value="ZF_RING_2"/>
    <property type="match status" value="1"/>
</dbReference>
<evidence type="ECO:0000256" key="4">
    <source>
        <dbReference type="ARBA" id="ARBA00007997"/>
    </source>
</evidence>
<keyword evidence="12 16" id="KW-0833">Ubl conjugation pathway</keyword>
<evidence type="ECO:0000259" key="17">
    <source>
        <dbReference type="PROSITE" id="PS50089"/>
    </source>
</evidence>
<organism evidence="18 19">
    <name type="scientific">Coniosporium apollinis (strain CBS 100218)</name>
    <name type="common">Rock-inhabiting black yeast</name>
    <dbReference type="NCBI Taxonomy" id="1168221"/>
    <lineage>
        <taxon>Eukaryota</taxon>
        <taxon>Fungi</taxon>
        <taxon>Dikarya</taxon>
        <taxon>Ascomycota</taxon>
        <taxon>Pezizomycotina</taxon>
        <taxon>Dothideomycetes</taxon>
        <taxon>Dothideomycetes incertae sedis</taxon>
        <taxon>Coniosporium</taxon>
    </lineage>
</organism>
<accession>R7Z1S7</accession>
<dbReference type="GO" id="GO:0061630">
    <property type="term" value="F:ubiquitin protein ligase activity"/>
    <property type="evidence" value="ECO:0007669"/>
    <property type="project" value="UniProtKB-UniRule"/>
</dbReference>
<dbReference type="Gene3D" id="1.25.10.10">
    <property type="entry name" value="Leucine-rich Repeat Variant"/>
    <property type="match status" value="1"/>
</dbReference>
<dbReference type="GO" id="GO:0008270">
    <property type="term" value="F:zinc ion binding"/>
    <property type="evidence" value="ECO:0007669"/>
    <property type="project" value="UniProtKB-KW"/>
</dbReference>
<evidence type="ECO:0000256" key="2">
    <source>
        <dbReference type="ARBA" id="ARBA00004514"/>
    </source>
</evidence>
<dbReference type="InterPro" id="IPR054476">
    <property type="entry name" value="Ltn1_N"/>
</dbReference>
<dbReference type="SUPFAM" id="SSF48371">
    <property type="entry name" value="ARM repeat"/>
    <property type="match status" value="1"/>
</dbReference>
<comment type="function">
    <text evidence="16">E3 ubiquitin-protein ligase. Component of the ribosome quality control complex (RQC), a ribosome-associated complex that mediates ubiquitination and extraction of incompletely synthesized nascent chains for proteasomal degradation.</text>
</comment>
<dbReference type="Gene3D" id="3.30.40.10">
    <property type="entry name" value="Zinc/RING finger domain, C3HC4 (zinc finger)"/>
    <property type="match status" value="1"/>
</dbReference>
<dbReference type="GO" id="GO:0005829">
    <property type="term" value="C:cytosol"/>
    <property type="evidence" value="ECO:0007669"/>
    <property type="project" value="UniProtKB-SubCell"/>
</dbReference>
<evidence type="ECO:0000256" key="9">
    <source>
        <dbReference type="ARBA" id="ARBA00022723"/>
    </source>
</evidence>
<dbReference type="InterPro" id="IPR011989">
    <property type="entry name" value="ARM-like"/>
</dbReference>
<reference evidence="19" key="1">
    <citation type="submission" date="2012-06" db="EMBL/GenBank/DDBJ databases">
        <title>The genome sequence of Coniosporium apollinis CBS 100218.</title>
        <authorList>
            <consortium name="The Broad Institute Genome Sequencing Platform"/>
            <person name="Cuomo C."/>
            <person name="Gorbushina A."/>
            <person name="Noack S."/>
            <person name="Walker B."/>
            <person name="Young S.K."/>
            <person name="Zeng Q."/>
            <person name="Gargeya S."/>
            <person name="Fitzgerald M."/>
            <person name="Haas B."/>
            <person name="Abouelleil A."/>
            <person name="Alvarado L."/>
            <person name="Arachchi H.M."/>
            <person name="Berlin A.M."/>
            <person name="Chapman S.B."/>
            <person name="Goldberg J."/>
            <person name="Griggs A."/>
            <person name="Gujja S."/>
            <person name="Hansen M."/>
            <person name="Howarth C."/>
            <person name="Imamovic A."/>
            <person name="Larimer J."/>
            <person name="McCowan C."/>
            <person name="Montmayeur A."/>
            <person name="Murphy C."/>
            <person name="Neiman D."/>
            <person name="Pearson M."/>
            <person name="Priest M."/>
            <person name="Roberts A."/>
            <person name="Saif S."/>
            <person name="Shea T."/>
            <person name="Sisk P."/>
            <person name="Sykes S."/>
            <person name="Wortman J."/>
            <person name="Nusbaum C."/>
            <person name="Birren B."/>
        </authorList>
    </citation>
    <scope>NUCLEOTIDE SEQUENCE [LARGE SCALE GENOMIC DNA]</scope>
    <source>
        <strain evidence="19">CBS 100218</strain>
    </source>
</reference>
<sequence length="1614" mass="179026">MSRHQARGQASSSRATPGAFGSGFGGGFGSATPFGAASSPLSYIAEPPDLSSVSDPNIVVVFKNLAKKDSTTKAKALEELQAYVSSSGADLEEAVLEAWTSIYPRTSIDSSRRVRQLAHAVQGQISASCGKRTAKHMPKIIGAWYSGLFDNDRAAARSASEALEKVFASPEKIRNLRKAYQRPILEFCRDVIDKESAETLSDERTTSPDDANAKYSRVIASSLLSISSLLANLEAEDIAKEQSYYEELIQDEKLWKLACFDDAAVRRATHRLLKTCISRQRKAVEASLDVISSAYLSHALNSDQTGSSYEYSSAVVELTKASPTVWTQHYQGKKPPQQRLKQFLKRGSQLGPDKFWTNVVDLFASIPRSVLPTQLSESVELLSACHSGIQKKDEPRANQGAAWKAYIDVATIIAKSLSEDDQKDLFRQTVLPIIRCYFRPAPEDAHWAVPAAHATKIAAQAIKAEPMPSLLKDEWTKMSESLVEDMRTSLPEQSKDYDKNQTSIEAEGVRWASLQAQALQGDDSEASRASLLRTNLYIVEEALSVLKTRNGKPYGAAGVVDAIIRGVGRTFIGYPDASEVLSFFAINDLPELLLSPSYKQLASILYSFYDQEWFQEAWQATLKSVLNAPDSALKESALEELLASKNVPKDFDVAARNPDLQAFIKRRSEMAIGGAADWKFPLRILQNSTQVLSANTTGEILASMIRSLSLEDKASNALHGFQQMTKHSPEIIRRIAPTAEGAKLVQGLLYLTESPDDEVAKEASEVHASIQVVLSADTTSTSSKQSMFAVIQSGLHEASATSVSVGTLVDLARKLLQDSSVDRVEMLQQLLPDAPAWVSALAPFFDTPPRVSLAITSPLGGAVYLVDRKNAPSTKELEIARDAEGYSVALRMAQYITELLDTDTEGLVSEEKRQEIYYYVSLIAHLGNDNLGLAGANDLWSIYSPEVETEMMSFLLRATSLVSRWLPEISAPVIKRFEKAAAGTSSRAYYNALAYSIACAGVVDSQGWQIQRNDELETTIRSLRRTKDVLFATAFLTGYQTPLSSNKTAMRFCNELVADLTGLNISKSPDEGLRQLVFLNAIIQNVENAAESIAKQRLVFFVKHVIPWLQDDETTDSIQAEVCRALVVLLPLMRDIYGPYWADLLGWCTAVWTEEQLTDKSNTVIEGVIPVIHASLRLFSTLRILKADEDANDDLVDAWKEAAEGTAKGLVHLLREAQNYPDEFHQPLKIVNELVARQMSKIPLEHLKDTGDLFSLLYVASRSVQQTAFEILHKQIPAAQEQVSFDVALEKKSARLPEELMSLILEAPTLNALADASFERTMPLPLRGYLLSWILVFDHFQNASYKVREDYVENIKDGDYVAGLLDFMSDFLGHAKGKPVDVSKFDITTYRPDEESPEKDTQWLLTHLYYLCLKHLPALTKVWWIDCKSRQKVLAVETWTEKFISPIIITDALKSVSDWAASEEESSEEALKVKVNQRAKEITASYEVDEQTMAIIVRLPGNYPLRQAVVEGLNRVAVDERKWQSWLRSTQGVITFSNNNIVDGLIAWRKNVVGALKGQTECAICYSIISGDKQLPNKRCSTCKNLFHTSCLYKWFKTSNASTCPLCRNTFTYG</sequence>
<dbReference type="GO" id="GO:0072344">
    <property type="term" value="P:rescue of stalled ribosome"/>
    <property type="evidence" value="ECO:0007669"/>
    <property type="project" value="UniProtKB-UniRule"/>
</dbReference>
<dbReference type="EMBL" id="JH767591">
    <property type="protein sequence ID" value="EON67886.1"/>
    <property type="molecule type" value="Genomic_DNA"/>
</dbReference>
<dbReference type="PANTHER" id="PTHR12389:SF0">
    <property type="entry name" value="E3 UBIQUITIN-PROTEIN LIGASE LISTERIN"/>
    <property type="match status" value="1"/>
</dbReference>
<dbReference type="CDD" id="cd16491">
    <property type="entry name" value="RING-CH-C4HC3_LTN1"/>
    <property type="match status" value="1"/>
</dbReference>
<comment type="subcellular location">
    <subcellularLocation>
        <location evidence="2">Cytoplasm</location>
        <location evidence="2">Cytosol</location>
    </subcellularLocation>
</comment>
<dbReference type="GO" id="GO:1990116">
    <property type="term" value="P:ribosome-associated ubiquitin-dependent protein catabolic process"/>
    <property type="evidence" value="ECO:0007669"/>
    <property type="project" value="UniProtKB-UniRule"/>
</dbReference>
<dbReference type="STRING" id="1168221.R7Z1S7"/>
<evidence type="ECO:0000256" key="11">
    <source>
        <dbReference type="ARBA" id="ARBA00022771"/>
    </source>
</evidence>
<dbReference type="InterPro" id="IPR016024">
    <property type="entry name" value="ARM-type_fold"/>
</dbReference>
<dbReference type="InterPro" id="IPR039795">
    <property type="entry name" value="LTN1/Rkr1"/>
</dbReference>
<dbReference type="Pfam" id="PF13639">
    <property type="entry name" value="zf-RING_2"/>
    <property type="match status" value="1"/>
</dbReference>
<dbReference type="InterPro" id="IPR054478">
    <property type="entry name" value="LTN1_UBC"/>
</dbReference>
<dbReference type="GO" id="GO:0016567">
    <property type="term" value="P:protein ubiquitination"/>
    <property type="evidence" value="ECO:0007669"/>
    <property type="project" value="UniProtKB-UniPathway"/>
</dbReference>
<comment type="function">
    <text evidence="14">E3 ubiquitin-protein ligase component of the ribosome quality control complex (RQC), a ribosome-associated complex that mediates ubiquitination and extraction of incompletely synthesized nascent chains for proteasomal degradation. Mediates ubiquitination of proteins derived from mRNAs lacking stop codons (non-stop proteins) and other translation arrest products induced by poly-lysine sequences and tandem rare codons. Ubiquitination leads to CDC48 recruitment for extraction and degradation of the incomplete translation product. May indirectly play a role in chromatin function and transcription.</text>
</comment>
<evidence type="ECO:0000313" key="18">
    <source>
        <dbReference type="EMBL" id="EON67886.1"/>
    </source>
</evidence>
<dbReference type="Pfam" id="PF23009">
    <property type="entry name" value="UBC_like"/>
    <property type="match status" value="1"/>
</dbReference>
<dbReference type="SUPFAM" id="SSF57850">
    <property type="entry name" value="RING/U-box"/>
    <property type="match status" value="1"/>
</dbReference>
<evidence type="ECO:0000256" key="7">
    <source>
        <dbReference type="ARBA" id="ARBA00022490"/>
    </source>
</evidence>
<dbReference type="Pfam" id="PF23280">
    <property type="entry name" value="TPR_26"/>
    <property type="match status" value="1"/>
</dbReference>
<keyword evidence="19" id="KW-1185">Reference proteome</keyword>
<evidence type="ECO:0000256" key="12">
    <source>
        <dbReference type="ARBA" id="ARBA00022786"/>
    </source>
</evidence>
<dbReference type="OrthoDB" id="6108at2759"/>
<keyword evidence="13 16" id="KW-0862">Zinc</keyword>
<dbReference type="InterPro" id="IPR013083">
    <property type="entry name" value="Znf_RING/FYVE/PHD"/>
</dbReference>
<name>R7Z1S7_CONA1</name>
<dbReference type="SMART" id="SM00184">
    <property type="entry name" value="RING"/>
    <property type="match status" value="1"/>
</dbReference>
<dbReference type="InterPro" id="IPR054477">
    <property type="entry name" value="LTN1_E3_ligase_6th"/>
</dbReference>
<dbReference type="EC" id="2.3.2.27" evidence="5 16"/>
<dbReference type="GO" id="GO:1990112">
    <property type="term" value="C:RQC complex"/>
    <property type="evidence" value="ECO:0007669"/>
    <property type="project" value="UniProtKB-UniRule"/>
</dbReference>
<protein>
    <recommendedName>
        <fullName evidence="6 16">E3 ubiquitin-protein ligase listerin</fullName>
        <ecNumber evidence="5 16">2.3.2.27</ecNumber>
    </recommendedName>
    <alternativeName>
        <fullName evidence="16">RING-type E3 ubiquitin transferase listerin</fullName>
    </alternativeName>
</protein>
<keyword evidence="10" id="KW-0677">Repeat</keyword>
<evidence type="ECO:0000256" key="16">
    <source>
        <dbReference type="RuleBase" id="RU367090"/>
    </source>
</evidence>
<evidence type="ECO:0000256" key="5">
    <source>
        <dbReference type="ARBA" id="ARBA00012483"/>
    </source>
</evidence>
<dbReference type="UniPathway" id="UPA00143"/>
<evidence type="ECO:0000256" key="6">
    <source>
        <dbReference type="ARBA" id="ARBA00017157"/>
    </source>
</evidence>
<evidence type="ECO:0000256" key="13">
    <source>
        <dbReference type="ARBA" id="ARBA00022833"/>
    </source>
</evidence>
<evidence type="ECO:0000256" key="1">
    <source>
        <dbReference type="ARBA" id="ARBA00000900"/>
    </source>
</evidence>
<evidence type="ECO:0000256" key="8">
    <source>
        <dbReference type="ARBA" id="ARBA00022679"/>
    </source>
</evidence>
<evidence type="ECO:0000256" key="14">
    <source>
        <dbReference type="ARBA" id="ARBA00055150"/>
    </source>
</evidence>
<dbReference type="InterPro" id="IPR039804">
    <property type="entry name" value="RING-CH-C4HC3_LTN1"/>
</dbReference>
<dbReference type="InterPro" id="IPR001841">
    <property type="entry name" value="Znf_RING"/>
</dbReference>
<comment type="subunit">
    <text evidence="16">Component of the ribosome quality control complex (RQC).</text>
</comment>
<evidence type="ECO:0000256" key="10">
    <source>
        <dbReference type="ARBA" id="ARBA00022737"/>
    </source>
</evidence>